<evidence type="ECO:0000256" key="3">
    <source>
        <dbReference type="ARBA" id="ARBA00010609"/>
    </source>
</evidence>
<dbReference type="Proteomes" id="UP000824998">
    <property type="component" value="Unassembled WGS sequence"/>
</dbReference>
<evidence type="ECO:0000256" key="11">
    <source>
        <dbReference type="SAM" id="SignalP"/>
    </source>
</evidence>
<feature type="compositionally biased region" description="Basic and acidic residues" evidence="10">
    <location>
        <begin position="357"/>
        <end position="367"/>
    </location>
</feature>
<organism evidence="15 16">
    <name type="scientific">Amylocarpus encephaloides</name>
    <dbReference type="NCBI Taxonomy" id="45428"/>
    <lineage>
        <taxon>Eukaryota</taxon>
        <taxon>Fungi</taxon>
        <taxon>Dikarya</taxon>
        <taxon>Ascomycota</taxon>
        <taxon>Pezizomycotina</taxon>
        <taxon>Leotiomycetes</taxon>
        <taxon>Helotiales</taxon>
        <taxon>Helotiales incertae sedis</taxon>
        <taxon>Amylocarpus</taxon>
    </lineage>
</organism>
<name>A0A9P7YGV8_9HELO</name>
<dbReference type="PANTHER" id="PTHR11709">
    <property type="entry name" value="MULTI-COPPER OXIDASE"/>
    <property type="match status" value="1"/>
</dbReference>
<keyword evidence="11" id="KW-0732">Signal</keyword>
<accession>A0A9P7YGV8</accession>
<feature type="region of interest" description="Disordered" evidence="10">
    <location>
        <begin position="347"/>
        <end position="372"/>
    </location>
</feature>
<keyword evidence="6" id="KW-0560">Oxidoreductase</keyword>
<dbReference type="Pfam" id="PF07731">
    <property type="entry name" value="Cu-oxidase_2"/>
    <property type="match status" value="1"/>
</dbReference>
<dbReference type="EMBL" id="MU251496">
    <property type="protein sequence ID" value="KAG9233539.1"/>
    <property type="molecule type" value="Genomic_DNA"/>
</dbReference>
<dbReference type="InterPro" id="IPR045087">
    <property type="entry name" value="Cu-oxidase_fam"/>
</dbReference>
<protein>
    <recommendedName>
        <fullName evidence="4">laccase</fullName>
        <ecNumber evidence="4">1.10.3.2</ecNumber>
    </recommendedName>
</protein>
<evidence type="ECO:0000256" key="7">
    <source>
        <dbReference type="ARBA" id="ARBA00023008"/>
    </source>
</evidence>
<dbReference type="GO" id="GO:0005507">
    <property type="term" value="F:copper ion binding"/>
    <property type="evidence" value="ECO:0007669"/>
    <property type="project" value="InterPro"/>
</dbReference>
<feature type="domain" description="Plastocyanin-like" evidence="12">
    <location>
        <begin position="196"/>
        <end position="327"/>
    </location>
</feature>
<dbReference type="SUPFAM" id="SSF49503">
    <property type="entry name" value="Cupredoxins"/>
    <property type="match status" value="3"/>
</dbReference>
<keyword evidence="9" id="KW-0439">Lignin degradation</keyword>
<evidence type="ECO:0000256" key="10">
    <source>
        <dbReference type="SAM" id="MobiDB-lite"/>
    </source>
</evidence>
<evidence type="ECO:0000259" key="14">
    <source>
        <dbReference type="Pfam" id="PF07732"/>
    </source>
</evidence>
<comment type="cofactor">
    <cofactor evidence="2">
        <name>Cu cation</name>
        <dbReference type="ChEBI" id="CHEBI:23378"/>
    </cofactor>
</comment>
<evidence type="ECO:0000256" key="2">
    <source>
        <dbReference type="ARBA" id="ARBA00001935"/>
    </source>
</evidence>
<dbReference type="InterPro" id="IPR033138">
    <property type="entry name" value="Cu_oxidase_CS"/>
</dbReference>
<feature type="domain" description="Plastocyanin-like" evidence="14">
    <location>
        <begin position="89"/>
        <end position="185"/>
    </location>
</feature>
<dbReference type="InterPro" id="IPR011706">
    <property type="entry name" value="Cu-oxidase_C"/>
</dbReference>
<dbReference type="Pfam" id="PF00394">
    <property type="entry name" value="Cu-oxidase"/>
    <property type="match status" value="1"/>
</dbReference>
<gene>
    <name evidence="15" type="ORF">BJ875DRAFT_496577</name>
</gene>
<dbReference type="CDD" id="cd13901">
    <property type="entry name" value="CuRO_3_MaLCC_like"/>
    <property type="match status" value="1"/>
</dbReference>
<keyword evidence="16" id="KW-1185">Reference proteome</keyword>
<dbReference type="Gene3D" id="2.60.40.420">
    <property type="entry name" value="Cupredoxins - blue copper proteins"/>
    <property type="match status" value="3"/>
</dbReference>
<dbReference type="PROSITE" id="PS00080">
    <property type="entry name" value="MULTICOPPER_OXIDASE2"/>
    <property type="match status" value="1"/>
</dbReference>
<keyword evidence="5" id="KW-0479">Metal-binding</keyword>
<dbReference type="FunFam" id="2.60.40.420:FF:000045">
    <property type="entry name" value="Laccase 2"/>
    <property type="match status" value="1"/>
</dbReference>
<dbReference type="AlphaFoldDB" id="A0A9P7YGV8"/>
<dbReference type="PANTHER" id="PTHR11709:SF87">
    <property type="entry name" value="LACCASE"/>
    <property type="match status" value="1"/>
</dbReference>
<evidence type="ECO:0000256" key="5">
    <source>
        <dbReference type="ARBA" id="ARBA00022723"/>
    </source>
</evidence>
<evidence type="ECO:0000256" key="9">
    <source>
        <dbReference type="ARBA" id="ARBA00023185"/>
    </source>
</evidence>
<feature type="chain" id="PRO_5040139236" description="laccase" evidence="11">
    <location>
        <begin position="19"/>
        <end position="594"/>
    </location>
</feature>
<dbReference type="InterPro" id="IPR011707">
    <property type="entry name" value="Cu-oxidase-like_N"/>
</dbReference>
<evidence type="ECO:0000259" key="13">
    <source>
        <dbReference type="Pfam" id="PF07731"/>
    </source>
</evidence>
<sequence length="594" mass="65425">MLGSRLLLSSIALGFTSASVLPEGKPSPVQVRAAEVTGGSDCNIATNRACWRRATLAAPSGFNVDTDSEKVWPSGVDQGATTRTYSLRVSEKTMSPDGTPKLMQVVNDVYPGPVIEANWGDTVIVLVKNDLKDNGVNGITECPIEPGATRRYEWVATQHGTSWYHSHYSGQYGDGVLGPIQINGPATLDYDEDLGTMTIGDLYENNMYQTGLKAEKGGPPPAKGALINGMMKNSAGQGKYAEFAVEKGKSYRLRLINTAVDAGWKVSLDNHPFQVIAADFIPIDKFNTPWLFLGIGQRYDVVFTANQTSDRYWFRVQSPGSDCANNEMSKGDVQKIFAIFGYKDKPSTADPTSTSTAKHDQKCKEEPGMTPRLAKPLPETEFTFIDGPSDQLKVNNGQKGPEGNKINTWSINESEINVEWENPTIEYVANNTLSVLKAKTGNNIYELPQANKFYFWVIQNTGLGVPHPIHLHGHNFYILGQAENNNFVKGDTTSLNFDTPLRRDVAMLPTKGYLVIAIYTDNPGVWLMHCHIGWHVAGGLGIQFVEREPEIRSMKNNGLAKMQENCNAWDKWYNTTIFKKPDSGLRRPGSGVGK</sequence>
<evidence type="ECO:0000256" key="6">
    <source>
        <dbReference type="ARBA" id="ARBA00023002"/>
    </source>
</evidence>
<keyword evidence="8" id="KW-0325">Glycoprotein</keyword>
<reference evidence="15" key="1">
    <citation type="journal article" date="2021" name="IMA Fungus">
        <title>Genomic characterization of three marine fungi, including Emericellopsis atlantica sp. nov. with signatures of a generalist lifestyle and marine biomass degradation.</title>
        <authorList>
            <person name="Hagestad O.C."/>
            <person name="Hou L."/>
            <person name="Andersen J.H."/>
            <person name="Hansen E.H."/>
            <person name="Altermark B."/>
            <person name="Li C."/>
            <person name="Kuhnert E."/>
            <person name="Cox R.J."/>
            <person name="Crous P.W."/>
            <person name="Spatafora J.W."/>
            <person name="Lail K."/>
            <person name="Amirebrahimi M."/>
            <person name="Lipzen A."/>
            <person name="Pangilinan J."/>
            <person name="Andreopoulos W."/>
            <person name="Hayes R.D."/>
            <person name="Ng V."/>
            <person name="Grigoriev I.V."/>
            <person name="Jackson S.A."/>
            <person name="Sutton T.D.S."/>
            <person name="Dobson A.D.W."/>
            <person name="Rama T."/>
        </authorList>
    </citation>
    <scope>NUCLEOTIDE SEQUENCE</scope>
    <source>
        <strain evidence="15">TRa018bII</strain>
    </source>
</reference>
<evidence type="ECO:0000256" key="8">
    <source>
        <dbReference type="ARBA" id="ARBA00023180"/>
    </source>
</evidence>
<evidence type="ECO:0000256" key="4">
    <source>
        <dbReference type="ARBA" id="ARBA00012297"/>
    </source>
</evidence>
<dbReference type="GO" id="GO:0052716">
    <property type="term" value="F:hydroquinone:oxygen oxidoreductase activity"/>
    <property type="evidence" value="ECO:0007669"/>
    <property type="project" value="UniProtKB-EC"/>
</dbReference>
<dbReference type="InterPro" id="IPR008972">
    <property type="entry name" value="Cupredoxin"/>
</dbReference>
<dbReference type="GO" id="GO:0046274">
    <property type="term" value="P:lignin catabolic process"/>
    <property type="evidence" value="ECO:0007669"/>
    <property type="project" value="UniProtKB-KW"/>
</dbReference>
<evidence type="ECO:0000259" key="12">
    <source>
        <dbReference type="Pfam" id="PF00394"/>
    </source>
</evidence>
<dbReference type="EC" id="1.10.3.2" evidence="4"/>
<keyword evidence="7" id="KW-0186">Copper</keyword>
<evidence type="ECO:0000256" key="1">
    <source>
        <dbReference type="ARBA" id="ARBA00000349"/>
    </source>
</evidence>
<dbReference type="InterPro" id="IPR002355">
    <property type="entry name" value="Cu_oxidase_Cu_BS"/>
</dbReference>
<feature type="signal peptide" evidence="11">
    <location>
        <begin position="1"/>
        <end position="18"/>
    </location>
</feature>
<comment type="caution">
    <text evidence="15">The sequence shown here is derived from an EMBL/GenBank/DDBJ whole genome shotgun (WGS) entry which is preliminary data.</text>
</comment>
<comment type="similarity">
    <text evidence="3">Belongs to the multicopper oxidase family.</text>
</comment>
<dbReference type="PROSITE" id="PS00079">
    <property type="entry name" value="MULTICOPPER_OXIDASE1"/>
    <property type="match status" value="1"/>
</dbReference>
<comment type="catalytic activity">
    <reaction evidence="1">
        <text>4 hydroquinone + O2 = 4 benzosemiquinone + 2 H2O</text>
        <dbReference type="Rhea" id="RHEA:11276"/>
        <dbReference type="ChEBI" id="CHEBI:15377"/>
        <dbReference type="ChEBI" id="CHEBI:15379"/>
        <dbReference type="ChEBI" id="CHEBI:17594"/>
        <dbReference type="ChEBI" id="CHEBI:17977"/>
        <dbReference type="EC" id="1.10.3.2"/>
    </reaction>
</comment>
<dbReference type="CDD" id="cd13880">
    <property type="entry name" value="CuRO_2_MaLCC_like"/>
    <property type="match status" value="1"/>
</dbReference>
<dbReference type="InterPro" id="IPR001117">
    <property type="entry name" value="Cu-oxidase_2nd"/>
</dbReference>
<evidence type="ECO:0000313" key="16">
    <source>
        <dbReference type="Proteomes" id="UP000824998"/>
    </source>
</evidence>
<proteinExistence type="inferred from homology"/>
<dbReference type="OrthoDB" id="2121828at2759"/>
<evidence type="ECO:0000313" key="15">
    <source>
        <dbReference type="EMBL" id="KAG9233539.1"/>
    </source>
</evidence>
<dbReference type="Pfam" id="PF07732">
    <property type="entry name" value="Cu-oxidase_3"/>
    <property type="match status" value="1"/>
</dbReference>
<feature type="domain" description="Plastocyanin-like" evidence="13">
    <location>
        <begin position="437"/>
        <end position="548"/>
    </location>
</feature>